<gene>
    <name evidence="7" type="ORF">SAMN06264365_13086</name>
</gene>
<keyword evidence="4 6" id="KW-1133">Transmembrane helix</keyword>
<organism evidence="7 8">
    <name type="scientific">Actinoplanes regularis</name>
    <dbReference type="NCBI Taxonomy" id="52697"/>
    <lineage>
        <taxon>Bacteria</taxon>
        <taxon>Bacillati</taxon>
        <taxon>Actinomycetota</taxon>
        <taxon>Actinomycetes</taxon>
        <taxon>Micromonosporales</taxon>
        <taxon>Micromonosporaceae</taxon>
        <taxon>Actinoplanes</taxon>
    </lineage>
</organism>
<evidence type="ECO:0000256" key="4">
    <source>
        <dbReference type="ARBA" id="ARBA00022989"/>
    </source>
</evidence>
<evidence type="ECO:0000256" key="2">
    <source>
        <dbReference type="ARBA" id="ARBA00022475"/>
    </source>
</evidence>
<protein>
    <submittedName>
        <fullName evidence="7">Fructose transport system permease protein</fullName>
    </submittedName>
</protein>
<evidence type="ECO:0000256" key="6">
    <source>
        <dbReference type="SAM" id="Phobius"/>
    </source>
</evidence>
<proteinExistence type="predicted"/>
<feature type="transmembrane region" description="Helical" evidence="6">
    <location>
        <begin position="78"/>
        <end position="109"/>
    </location>
</feature>
<dbReference type="GO" id="GO:0005886">
    <property type="term" value="C:plasma membrane"/>
    <property type="evidence" value="ECO:0007669"/>
    <property type="project" value="UniProtKB-SubCell"/>
</dbReference>
<feature type="transmembrane region" description="Helical" evidence="6">
    <location>
        <begin position="147"/>
        <end position="167"/>
    </location>
</feature>
<dbReference type="AlphaFoldDB" id="A0A239ITF9"/>
<dbReference type="PANTHER" id="PTHR32196">
    <property type="entry name" value="ABC TRANSPORTER PERMEASE PROTEIN YPHD-RELATED-RELATED"/>
    <property type="match status" value="1"/>
</dbReference>
<feature type="transmembrane region" description="Helical" evidence="6">
    <location>
        <begin position="324"/>
        <end position="344"/>
    </location>
</feature>
<dbReference type="Proteomes" id="UP000198415">
    <property type="component" value="Unassembled WGS sequence"/>
</dbReference>
<dbReference type="InterPro" id="IPR001851">
    <property type="entry name" value="ABC_transp_permease"/>
</dbReference>
<evidence type="ECO:0000256" key="1">
    <source>
        <dbReference type="ARBA" id="ARBA00004651"/>
    </source>
</evidence>
<name>A0A239ITF9_9ACTN</name>
<dbReference type="OrthoDB" id="9808136at2"/>
<dbReference type="CDD" id="cd06579">
    <property type="entry name" value="TM_PBP1_transp_AraH_like"/>
    <property type="match status" value="1"/>
</dbReference>
<evidence type="ECO:0000256" key="5">
    <source>
        <dbReference type="ARBA" id="ARBA00023136"/>
    </source>
</evidence>
<evidence type="ECO:0000313" key="8">
    <source>
        <dbReference type="Proteomes" id="UP000198415"/>
    </source>
</evidence>
<keyword evidence="8" id="KW-1185">Reference proteome</keyword>
<dbReference type="GO" id="GO:0022857">
    <property type="term" value="F:transmembrane transporter activity"/>
    <property type="evidence" value="ECO:0007669"/>
    <property type="project" value="InterPro"/>
</dbReference>
<evidence type="ECO:0000256" key="3">
    <source>
        <dbReference type="ARBA" id="ARBA00022692"/>
    </source>
</evidence>
<keyword evidence="2" id="KW-1003">Cell membrane</keyword>
<accession>A0A239ITF9</accession>
<comment type="subcellular location">
    <subcellularLocation>
        <location evidence="1">Cell membrane</location>
        <topology evidence="1">Multi-pass membrane protein</topology>
    </subcellularLocation>
</comment>
<dbReference type="Pfam" id="PF02653">
    <property type="entry name" value="BPD_transp_2"/>
    <property type="match status" value="1"/>
</dbReference>
<feature type="transmembrane region" description="Helical" evidence="6">
    <location>
        <begin position="36"/>
        <end position="58"/>
    </location>
</feature>
<feature type="transmembrane region" description="Helical" evidence="6">
    <location>
        <begin position="243"/>
        <end position="263"/>
    </location>
</feature>
<dbReference type="EMBL" id="FZNR01000030">
    <property type="protein sequence ID" value="SNS96313.1"/>
    <property type="molecule type" value="Genomic_DNA"/>
</dbReference>
<keyword evidence="3 6" id="KW-0812">Transmembrane</keyword>
<sequence>MLGQGLTVTTTPTAATTVEQLGPRRRRPLERLQHNLHAHPSISPLLVLILAFVVFSAVNPRFASPNSLSLVLQQVAVVGALAVGQTLVILTAGIDLSVGAVTILAMMLAAKVTEGQSLPGILAVALGIGVGLLAGLINGALVTRVGLPPFIVTLGTLSVFGAIALLYTKGQSVQAVDLPDLLNWTGETFPVGDFRISVGVVLVAVLYLLVGYALANTAWGRHVYAVGDDKEAARLAGIRVDRVLLSVYLTAGAVYGLAAWILIGRAGAASPNAITDANLESITAVVIGGTSLFGGRGALVGTLLGALIVGSFRSGLSLAGVDDQYRVLAVGLLVLLAVAVDQWIRKVKS</sequence>
<keyword evidence="5 6" id="KW-0472">Membrane</keyword>
<dbReference type="PANTHER" id="PTHR32196:SF72">
    <property type="entry name" value="RIBOSE IMPORT PERMEASE PROTEIN RBSC"/>
    <property type="match status" value="1"/>
</dbReference>
<reference evidence="7 8" key="1">
    <citation type="submission" date="2017-06" db="EMBL/GenBank/DDBJ databases">
        <authorList>
            <person name="Kim H.J."/>
            <person name="Triplett B.A."/>
        </authorList>
    </citation>
    <scope>NUCLEOTIDE SEQUENCE [LARGE SCALE GENOMIC DNA]</scope>
    <source>
        <strain evidence="7 8">DSM 43151</strain>
    </source>
</reference>
<feature type="transmembrane region" description="Helical" evidence="6">
    <location>
        <begin position="284"/>
        <end position="312"/>
    </location>
</feature>
<feature type="transmembrane region" description="Helical" evidence="6">
    <location>
        <begin position="196"/>
        <end position="215"/>
    </location>
</feature>
<evidence type="ECO:0000313" key="7">
    <source>
        <dbReference type="EMBL" id="SNS96313.1"/>
    </source>
</evidence>
<feature type="transmembrane region" description="Helical" evidence="6">
    <location>
        <begin position="121"/>
        <end position="141"/>
    </location>
</feature>